<dbReference type="EMBL" id="KR029589">
    <property type="protein sequence ID" value="AKH47167.1"/>
    <property type="molecule type" value="Genomic_DNA"/>
</dbReference>
<feature type="compositionally biased region" description="Polar residues" evidence="1">
    <location>
        <begin position="265"/>
        <end position="279"/>
    </location>
</feature>
<feature type="region of interest" description="Disordered" evidence="1">
    <location>
        <begin position="1"/>
        <end position="80"/>
    </location>
</feature>
<proteinExistence type="predicted"/>
<feature type="compositionally biased region" description="Low complexity" evidence="1">
    <location>
        <begin position="25"/>
        <end position="37"/>
    </location>
</feature>
<reference evidence="2" key="2">
    <citation type="submission" date="2015-03" db="EMBL/GenBank/DDBJ databases">
        <authorList>
            <person name="Chow C.-E.T."/>
            <person name="Winget D.M."/>
            <person name="White R.A.III."/>
            <person name="Hallam S.J."/>
            <person name="Suttle C.A."/>
        </authorList>
    </citation>
    <scope>NUCLEOTIDE SEQUENCE</scope>
    <source>
        <strain evidence="2">Anoxic2_5</strain>
    </source>
</reference>
<feature type="compositionally biased region" description="Polar residues" evidence="1">
    <location>
        <begin position="43"/>
        <end position="56"/>
    </location>
</feature>
<organism evidence="2">
    <name type="scientific">uncultured marine virus</name>
    <dbReference type="NCBI Taxonomy" id="186617"/>
    <lineage>
        <taxon>Viruses</taxon>
        <taxon>environmental samples</taxon>
    </lineage>
</organism>
<protein>
    <submittedName>
        <fullName evidence="2">Uncharacterized protein</fullName>
    </submittedName>
</protein>
<evidence type="ECO:0000313" key="2">
    <source>
        <dbReference type="EMBL" id="AKH47167.1"/>
    </source>
</evidence>
<feature type="compositionally biased region" description="Basic and acidic residues" evidence="1">
    <location>
        <begin position="112"/>
        <end position="123"/>
    </location>
</feature>
<feature type="compositionally biased region" description="Low complexity" evidence="1">
    <location>
        <begin position="224"/>
        <end position="235"/>
    </location>
</feature>
<feature type="region of interest" description="Disordered" evidence="1">
    <location>
        <begin position="92"/>
        <end position="123"/>
    </location>
</feature>
<feature type="compositionally biased region" description="Polar residues" evidence="1">
    <location>
        <begin position="236"/>
        <end position="249"/>
    </location>
</feature>
<name>A0A0F7L6T4_9VIRU</name>
<sequence>MRTRAATPPTLSVKRWRKRLPAPTPSAAGPTARSSPGLPCWPTASQTSRVSPSLSLATRPCTEKRFPPPHRSHRPMSDELDYDTLASKLAKLMGRKPAPVEDDTPPPGTENWKQDRVRREQTRAREAIERADAIEAAFADLQKARETERTAWQEETGNQVSTLQLRHQEDIALTRHGFDGPGTAALRDAWKGQDEATRGASPSEWWEAQVALIADPETAPTASLPKTLTPYLPTPQADTNPAPRNSFSLPTPGKKAQEVGVPEITSETTMESWLSSLRS</sequence>
<evidence type="ECO:0000256" key="1">
    <source>
        <dbReference type="SAM" id="MobiDB-lite"/>
    </source>
</evidence>
<reference evidence="2" key="1">
    <citation type="journal article" date="2015" name="Front. Microbiol.">
        <title>Combining genomic sequencing methods to explore viral diversity and reveal potential virus-host interactions.</title>
        <authorList>
            <person name="Chow C.E."/>
            <person name="Winget D.M."/>
            <person name="White R.A.III."/>
            <person name="Hallam S.J."/>
            <person name="Suttle C.A."/>
        </authorList>
    </citation>
    <scope>NUCLEOTIDE SEQUENCE</scope>
    <source>
        <strain evidence="2">Anoxic2_5</strain>
    </source>
</reference>
<accession>A0A0F7L6T4</accession>
<feature type="region of interest" description="Disordered" evidence="1">
    <location>
        <begin position="220"/>
        <end position="279"/>
    </location>
</feature>